<dbReference type="InterPro" id="IPR000812">
    <property type="entry name" value="TFIIB"/>
</dbReference>
<dbReference type="FunCoup" id="B8M4I4">
    <property type="interactions" value="809"/>
</dbReference>
<dbReference type="GO" id="GO:0097550">
    <property type="term" value="C:transcription preinitiation complex"/>
    <property type="evidence" value="ECO:0007669"/>
    <property type="project" value="EnsemblFungi"/>
</dbReference>
<dbReference type="PROSITE" id="PS51134">
    <property type="entry name" value="ZF_TFIIB"/>
    <property type="match status" value="1"/>
</dbReference>
<dbReference type="SUPFAM" id="SSF47954">
    <property type="entry name" value="Cyclin-like"/>
    <property type="match status" value="2"/>
</dbReference>
<organism evidence="11 12">
    <name type="scientific">Talaromyces stipitatus (strain ATCC 10500 / CBS 375.48 / QM 6759 / NRRL 1006)</name>
    <name type="common">Penicillium stipitatum</name>
    <dbReference type="NCBI Taxonomy" id="441959"/>
    <lineage>
        <taxon>Eukaryota</taxon>
        <taxon>Fungi</taxon>
        <taxon>Dikarya</taxon>
        <taxon>Ascomycota</taxon>
        <taxon>Pezizomycotina</taxon>
        <taxon>Eurotiomycetes</taxon>
        <taxon>Eurotiomycetidae</taxon>
        <taxon>Eurotiales</taxon>
        <taxon>Trichocomaceae</taxon>
        <taxon>Talaromyces</taxon>
        <taxon>Talaromyces sect. Talaromyces</taxon>
    </lineage>
</organism>
<dbReference type="GO" id="GO:0016251">
    <property type="term" value="F:RNA polymerase II general transcription initiation factor activity"/>
    <property type="evidence" value="ECO:0007669"/>
    <property type="project" value="EnsemblFungi"/>
</dbReference>
<comment type="subunit">
    <text evidence="8">Associates with TFIID-IIA (DA complex) to form TFIID-IIA-IIB (DAB-complex) which is then recognized by polymerase II.</text>
</comment>
<dbReference type="GO" id="GO:0001113">
    <property type="term" value="P:transcription open complex formation at RNA polymerase II promoter"/>
    <property type="evidence" value="ECO:0007669"/>
    <property type="project" value="EnsemblFungi"/>
</dbReference>
<dbReference type="EMBL" id="EQ962654">
    <property type="protein sequence ID" value="EED19179.1"/>
    <property type="molecule type" value="Genomic_DNA"/>
</dbReference>
<evidence type="ECO:0000313" key="12">
    <source>
        <dbReference type="Proteomes" id="UP000001745"/>
    </source>
</evidence>
<dbReference type="Pfam" id="PF00382">
    <property type="entry name" value="TFIIB"/>
    <property type="match status" value="2"/>
</dbReference>
<evidence type="ECO:0000256" key="8">
    <source>
        <dbReference type="ARBA" id="ARBA00066213"/>
    </source>
</evidence>
<dbReference type="PANTHER" id="PTHR11618">
    <property type="entry name" value="TRANSCRIPTION INITIATION FACTOR IIB-RELATED"/>
    <property type="match status" value="1"/>
</dbReference>
<keyword evidence="9" id="KW-0863">Zinc-finger</keyword>
<comment type="function">
    <text evidence="7">General factor that plays a major role in the activation of eukaryotic genes transcribed by RNA polymerase II.</text>
</comment>
<dbReference type="GO" id="GO:0017025">
    <property type="term" value="F:TBP-class protein binding"/>
    <property type="evidence" value="ECO:0007669"/>
    <property type="project" value="EnsemblFungi"/>
</dbReference>
<dbReference type="InterPro" id="IPR036915">
    <property type="entry name" value="Cyclin-like_sf"/>
</dbReference>
<dbReference type="PhylomeDB" id="B8M4I4"/>
<dbReference type="RefSeq" id="XP_002479613.1">
    <property type="nucleotide sequence ID" value="XM_002479568.1"/>
</dbReference>
<keyword evidence="12" id="KW-1185">Reference proteome</keyword>
<keyword evidence="3" id="KW-0677">Repeat</keyword>
<dbReference type="InParanoid" id="B8M4I4"/>
<dbReference type="OMA" id="DHDQRMK"/>
<keyword evidence="5" id="KW-0804">Transcription</keyword>
<dbReference type="GeneID" id="8106718"/>
<dbReference type="FunFam" id="1.10.472.170:FF:000001">
    <property type="entry name" value="Transcription initiation factor IIB"/>
    <property type="match status" value="1"/>
</dbReference>
<dbReference type="STRING" id="441959.B8M4I4"/>
<dbReference type="HOGENOM" id="CLU_043736_1_0_1"/>
<evidence type="ECO:0000256" key="5">
    <source>
        <dbReference type="ARBA" id="ARBA00023163"/>
    </source>
</evidence>
<dbReference type="Gene3D" id="1.10.472.170">
    <property type="match status" value="1"/>
</dbReference>
<evidence type="ECO:0000256" key="7">
    <source>
        <dbReference type="ARBA" id="ARBA00056616"/>
    </source>
</evidence>
<keyword evidence="9" id="KW-0862">Zinc</keyword>
<dbReference type="GO" id="GO:0005634">
    <property type="term" value="C:nucleus"/>
    <property type="evidence" value="ECO:0007669"/>
    <property type="project" value="EnsemblFungi"/>
</dbReference>
<dbReference type="Proteomes" id="UP000001745">
    <property type="component" value="Unassembled WGS sequence"/>
</dbReference>
<dbReference type="GO" id="GO:0008270">
    <property type="term" value="F:zinc ion binding"/>
    <property type="evidence" value="ECO:0007669"/>
    <property type="project" value="UniProtKB-KW"/>
</dbReference>
<sequence length="328" mass="35693">MATTTTAPTAAGAEWKKNLSAHVICPECKEFPPNLEFPGSHETVCGSCGLVLADREIDIHSEWRTFSNDDQNNDDPSRVGETSNILLNGNQLETSIAGGATGAARQLYRAQNKLSSEKNNKALMAAYKEIGALCDGFNIQKIVADTAKYLFKIVDDHKAFKGKSQDAPRTFSEIFAVTKVSRKEIGRIYKSLEKFFTAQNIERTAIVGSDAGFKQTTSTKPSDLCERFGTFLGLDYRTWNAAATLSDKVTKDGDLAGRSPLSIVAACIYMISHLCGVPKSAKEISNVVGVSDGTIRGAYKQLYAERDRLLTDDFIAKVNGDKANLPQS</sequence>
<dbReference type="OrthoDB" id="25790at2759"/>
<evidence type="ECO:0000313" key="11">
    <source>
        <dbReference type="EMBL" id="EED19179.1"/>
    </source>
</evidence>
<reference evidence="12" key="1">
    <citation type="journal article" date="2015" name="Genome Announc.">
        <title>Genome sequence of the AIDS-associated pathogen Penicillium marneffei (ATCC18224) and its near taxonomic relative Talaromyces stipitatus (ATCC10500).</title>
        <authorList>
            <person name="Nierman W.C."/>
            <person name="Fedorova-Abrams N.D."/>
            <person name="Andrianopoulos A."/>
        </authorList>
    </citation>
    <scope>NUCLEOTIDE SEQUENCE [LARGE SCALE GENOMIC DNA]</scope>
    <source>
        <strain evidence="12">ATCC 10500 / CBS 375.48 / QM 6759 / NRRL 1006</strain>
    </source>
</reference>
<dbReference type="AlphaFoldDB" id="B8M4I4"/>
<protein>
    <recommendedName>
        <fullName evidence="2">Transcription initiation factor IIB</fullName>
    </recommendedName>
    <alternativeName>
        <fullName evidence="6">General transcription factor TFIIB</fullName>
    </alternativeName>
</protein>
<dbReference type="GO" id="GO:0001139">
    <property type="term" value="F:RNA polymerase II complex recruiting activity"/>
    <property type="evidence" value="ECO:0007669"/>
    <property type="project" value="EnsemblFungi"/>
</dbReference>
<dbReference type="Pfam" id="PF08271">
    <property type="entry name" value="Zn_Ribbon_TF"/>
    <property type="match status" value="1"/>
</dbReference>
<dbReference type="PRINTS" id="PR00685">
    <property type="entry name" value="TIFACTORIIB"/>
</dbReference>
<gene>
    <name evidence="11" type="ORF">TSTA_025010</name>
</gene>
<keyword evidence="4" id="KW-0805">Transcription regulation</keyword>
<dbReference type="InterPro" id="IPR013137">
    <property type="entry name" value="Znf_TFIIB"/>
</dbReference>
<evidence type="ECO:0000256" key="1">
    <source>
        <dbReference type="ARBA" id="ARBA00010857"/>
    </source>
</evidence>
<dbReference type="VEuPathDB" id="FungiDB:TSTA_025010"/>
<feature type="domain" description="TFIIB-type" evidence="10">
    <location>
        <begin position="20"/>
        <end position="53"/>
    </location>
</feature>
<dbReference type="PANTHER" id="PTHR11618:SF13">
    <property type="entry name" value="TRANSCRIPTION INITIATION FACTOR IIB"/>
    <property type="match status" value="1"/>
</dbReference>
<dbReference type="InterPro" id="IPR013150">
    <property type="entry name" value="TFIIB_cyclin"/>
</dbReference>
<name>B8M4I4_TALSN</name>
<dbReference type="SUPFAM" id="SSF57783">
    <property type="entry name" value="Zinc beta-ribbon"/>
    <property type="match status" value="1"/>
</dbReference>
<proteinExistence type="inferred from homology"/>
<dbReference type="eggNOG" id="KOG1597">
    <property type="taxonomic scope" value="Eukaryota"/>
</dbReference>
<comment type="similarity">
    <text evidence="1">Belongs to the TFIIB family.</text>
</comment>
<keyword evidence="9" id="KW-0479">Metal-binding</keyword>
<dbReference type="GO" id="GO:0001174">
    <property type="term" value="P:transcriptional start site selection at RNA polymerase II promoter"/>
    <property type="evidence" value="ECO:0007669"/>
    <property type="project" value="EnsemblFungi"/>
</dbReference>
<evidence type="ECO:0000256" key="2">
    <source>
        <dbReference type="ARBA" id="ARBA00013932"/>
    </source>
</evidence>
<evidence type="ECO:0000256" key="4">
    <source>
        <dbReference type="ARBA" id="ARBA00023015"/>
    </source>
</evidence>
<evidence type="ECO:0000256" key="3">
    <source>
        <dbReference type="ARBA" id="ARBA00022737"/>
    </source>
</evidence>
<evidence type="ECO:0000256" key="6">
    <source>
        <dbReference type="ARBA" id="ARBA00031706"/>
    </source>
</evidence>
<evidence type="ECO:0000259" key="10">
    <source>
        <dbReference type="PROSITE" id="PS51134"/>
    </source>
</evidence>
<accession>B8M4I4</accession>
<dbReference type="Gene3D" id="1.10.472.10">
    <property type="entry name" value="Cyclin-like"/>
    <property type="match status" value="1"/>
</dbReference>
<evidence type="ECO:0000256" key="9">
    <source>
        <dbReference type="PROSITE-ProRule" id="PRU00469"/>
    </source>
</evidence>